<reference evidence="11 12" key="1">
    <citation type="journal article" date="2017" name="Water Res.">
        <title>Comammox in drinking water systems.</title>
        <authorList>
            <person name="Wang Y."/>
            <person name="Ma L."/>
            <person name="Mao Y."/>
            <person name="Jiang X."/>
            <person name="Xia Y."/>
            <person name="Yu K."/>
            <person name="Li B."/>
            <person name="Zhang T."/>
        </authorList>
    </citation>
    <scope>NUCLEOTIDE SEQUENCE [LARGE SCALE GENOMIC DNA]</scope>
    <source>
        <strain evidence="11">SG_bin8</strain>
    </source>
</reference>
<proteinExistence type="inferred from homology"/>
<comment type="subunit">
    <text evidence="8">Heterododecamer (2C3:3R2) of six catalytic PyrB chains organized as two trimers (C3), and six regulatory PyrI chains organized as three dimers (R2).</text>
</comment>
<feature type="binding site" evidence="8">
    <location>
        <position position="174"/>
    </location>
    <ligand>
        <name>L-aspartate</name>
        <dbReference type="ChEBI" id="CHEBI:29991"/>
    </ligand>
</feature>
<feature type="binding site" evidence="8">
    <location>
        <position position="144"/>
    </location>
    <ligand>
        <name>carbamoyl phosphate</name>
        <dbReference type="ChEBI" id="CHEBI:58228"/>
    </ligand>
</feature>
<dbReference type="GO" id="GO:0006207">
    <property type="term" value="P:'de novo' pyrimidine nucleobase biosynthetic process"/>
    <property type="evidence" value="ECO:0007669"/>
    <property type="project" value="InterPro"/>
</dbReference>
<evidence type="ECO:0000259" key="10">
    <source>
        <dbReference type="Pfam" id="PF02729"/>
    </source>
</evidence>
<keyword evidence="4 8" id="KW-0808">Transferase</keyword>
<gene>
    <name evidence="8" type="primary">pyrB</name>
    <name evidence="11" type="ORF">A4S15_03495</name>
</gene>
<comment type="pathway">
    <text evidence="2 8">Pyrimidine metabolism; UMP biosynthesis via de novo pathway; (S)-dihydroorotate from bicarbonate: step 2/3.</text>
</comment>
<evidence type="ECO:0000313" key="11">
    <source>
        <dbReference type="EMBL" id="OQW54676.1"/>
    </source>
</evidence>
<dbReference type="PRINTS" id="PR00100">
    <property type="entry name" value="AOTCASE"/>
</dbReference>
<dbReference type="InterPro" id="IPR006131">
    <property type="entry name" value="Asp_carbamoyltransf_Asp/Orn-bd"/>
</dbReference>
<evidence type="ECO:0000256" key="5">
    <source>
        <dbReference type="ARBA" id="ARBA00022975"/>
    </source>
</evidence>
<evidence type="ECO:0000259" key="9">
    <source>
        <dbReference type="Pfam" id="PF00185"/>
    </source>
</evidence>
<dbReference type="NCBIfam" id="NF002032">
    <property type="entry name" value="PRK00856.1"/>
    <property type="match status" value="1"/>
</dbReference>
<dbReference type="GO" id="GO:0044205">
    <property type="term" value="P:'de novo' UMP biosynthetic process"/>
    <property type="evidence" value="ECO:0007669"/>
    <property type="project" value="UniProtKB-UniRule"/>
</dbReference>
<feature type="binding site" evidence="8">
    <location>
        <position position="267"/>
    </location>
    <ligand>
        <name>carbamoyl phosphate</name>
        <dbReference type="ChEBI" id="CHEBI:58228"/>
    </ligand>
</feature>
<evidence type="ECO:0000256" key="8">
    <source>
        <dbReference type="HAMAP-Rule" id="MF_00001"/>
    </source>
</evidence>
<name>A0A1W9I4M1_9HYPH</name>
<dbReference type="Pfam" id="PF02729">
    <property type="entry name" value="OTCace_N"/>
    <property type="match status" value="1"/>
</dbReference>
<feature type="domain" description="Aspartate/ornithine carbamoyltransferase Asp/Orn-binding" evidence="9">
    <location>
        <begin position="161"/>
        <end position="305"/>
    </location>
</feature>
<dbReference type="RefSeq" id="WP_376803699.1">
    <property type="nucleotide sequence ID" value="NZ_LWDL01000001.1"/>
</dbReference>
<feature type="binding site" evidence="8">
    <location>
        <position position="63"/>
    </location>
    <ligand>
        <name>carbamoyl phosphate</name>
        <dbReference type="ChEBI" id="CHEBI:58228"/>
    </ligand>
</feature>
<dbReference type="NCBIfam" id="TIGR00670">
    <property type="entry name" value="asp_carb_tr"/>
    <property type="match status" value="1"/>
</dbReference>
<dbReference type="Pfam" id="PF00185">
    <property type="entry name" value="OTCace"/>
    <property type="match status" value="1"/>
</dbReference>
<dbReference type="InterPro" id="IPR006132">
    <property type="entry name" value="Asp/Orn_carbamoyltranf_P-bd"/>
</dbReference>
<dbReference type="GO" id="GO:0006520">
    <property type="term" value="P:amino acid metabolic process"/>
    <property type="evidence" value="ECO:0007669"/>
    <property type="project" value="InterPro"/>
</dbReference>
<dbReference type="STRING" id="1827387.A4S15_03495"/>
<dbReference type="InterPro" id="IPR002082">
    <property type="entry name" value="Asp_carbamoyltransf"/>
</dbReference>
<feature type="binding site" evidence="8">
    <location>
        <position position="227"/>
    </location>
    <ligand>
        <name>L-aspartate</name>
        <dbReference type="ChEBI" id="CHEBI:29991"/>
    </ligand>
</feature>
<evidence type="ECO:0000313" key="12">
    <source>
        <dbReference type="Proteomes" id="UP000192872"/>
    </source>
</evidence>
<dbReference type="EC" id="2.1.3.2" evidence="8"/>
<evidence type="ECO:0000256" key="7">
    <source>
        <dbReference type="ARBA" id="ARBA00048859"/>
    </source>
</evidence>
<sequence length="326" mass="35725">MSKSSPLPHRCHVLGIEDFSAPEINAILDRAEEHAADALQGRSPVPVLSGAMIGQLFFEPSTRTRVSFEVAAKRLGAEIVNIPAATSSVAKGETLLDTCLALESIGLDALVIRHPETGSIKSLADRLSIPLLNGGDGTGEHPTQAILDALTIRQRLGRFAGLTMTIIGDLRHSRVVRSHLLLWQKLDLKVRLVGPRPLWPEKMPEDAVLTSEMAEGIAGADMLYVIRPQLERWGELSLDKETYRRDYQVTPDWLAHAKPQAFVMDAGPTYRDLQITSALFDDDERCTARQQMRNGTFVRMACLEMVIAAARQQKASSSQAQSQGAA</sequence>
<dbReference type="GO" id="GO:0005829">
    <property type="term" value="C:cytosol"/>
    <property type="evidence" value="ECO:0007669"/>
    <property type="project" value="TreeGrafter"/>
</dbReference>
<feature type="binding site" evidence="8">
    <location>
        <position position="91"/>
    </location>
    <ligand>
        <name>L-aspartate</name>
        <dbReference type="ChEBI" id="CHEBI:29991"/>
    </ligand>
</feature>
<dbReference type="InterPro" id="IPR036901">
    <property type="entry name" value="Asp/Orn_carbamoylTrfase_sf"/>
</dbReference>
<dbReference type="PRINTS" id="PR00101">
    <property type="entry name" value="ATCASE"/>
</dbReference>
<feature type="domain" description="Aspartate/ornithine carbamoyltransferase carbamoyl-P binding" evidence="10">
    <location>
        <begin position="12"/>
        <end position="154"/>
    </location>
</feature>
<keyword evidence="5 8" id="KW-0665">Pyrimidine biosynthesis</keyword>
<feature type="binding site" evidence="8">
    <location>
        <position position="64"/>
    </location>
    <ligand>
        <name>carbamoyl phosphate</name>
        <dbReference type="ChEBI" id="CHEBI:58228"/>
    </ligand>
</feature>
<evidence type="ECO:0000256" key="6">
    <source>
        <dbReference type="ARBA" id="ARBA00043884"/>
    </source>
</evidence>
<dbReference type="Proteomes" id="UP000192872">
    <property type="component" value="Unassembled WGS sequence"/>
</dbReference>
<feature type="binding site" evidence="8">
    <location>
        <position position="268"/>
    </location>
    <ligand>
        <name>carbamoyl phosphate</name>
        <dbReference type="ChEBI" id="CHEBI:58228"/>
    </ligand>
</feature>
<dbReference type="GO" id="GO:0016597">
    <property type="term" value="F:amino acid binding"/>
    <property type="evidence" value="ECO:0007669"/>
    <property type="project" value="InterPro"/>
</dbReference>
<dbReference type="PROSITE" id="PS00097">
    <property type="entry name" value="CARBAMOYLTRANSFERASE"/>
    <property type="match status" value="1"/>
</dbReference>
<dbReference type="SUPFAM" id="SSF53671">
    <property type="entry name" value="Aspartate/ornithine carbamoyltransferase"/>
    <property type="match status" value="1"/>
</dbReference>
<dbReference type="GO" id="GO:0004070">
    <property type="term" value="F:aspartate carbamoyltransferase activity"/>
    <property type="evidence" value="ECO:0007669"/>
    <property type="project" value="UniProtKB-UniRule"/>
</dbReference>
<evidence type="ECO:0000256" key="2">
    <source>
        <dbReference type="ARBA" id="ARBA00004852"/>
    </source>
</evidence>
<dbReference type="HAMAP" id="MF_00001">
    <property type="entry name" value="Asp_carb_tr"/>
    <property type="match status" value="1"/>
</dbReference>
<comment type="catalytic activity">
    <reaction evidence="7 8">
        <text>carbamoyl phosphate + L-aspartate = N-carbamoyl-L-aspartate + phosphate + H(+)</text>
        <dbReference type="Rhea" id="RHEA:20013"/>
        <dbReference type="ChEBI" id="CHEBI:15378"/>
        <dbReference type="ChEBI" id="CHEBI:29991"/>
        <dbReference type="ChEBI" id="CHEBI:32814"/>
        <dbReference type="ChEBI" id="CHEBI:43474"/>
        <dbReference type="ChEBI" id="CHEBI:58228"/>
        <dbReference type="EC" id="2.1.3.2"/>
    </reaction>
</comment>
<dbReference type="PANTHER" id="PTHR45753:SF6">
    <property type="entry name" value="ASPARTATE CARBAMOYLTRANSFERASE"/>
    <property type="match status" value="1"/>
</dbReference>
<comment type="caution">
    <text evidence="11">The sequence shown here is derived from an EMBL/GenBank/DDBJ whole genome shotgun (WGS) entry which is preliminary data.</text>
</comment>
<accession>A0A1W9I4M1</accession>
<evidence type="ECO:0000256" key="4">
    <source>
        <dbReference type="ARBA" id="ARBA00022679"/>
    </source>
</evidence>
<organism evidence="11 12">
    <name type="scientific">Candidatus Raskinella chloraquaticus</name>
    <dbReference type="NCBI Taxonomy" id="1951219"/>
    <lineage>
        <taxon>Bacteria</taxon>
        <taxon>Pseudomonadati</taxon>
        <taxon>Pseudomonadota</taxon>
        <taxon>Alphaproteobacteria</taxon>
        <taxon>Hyphomicrobiales</taxon>
        <taxon>Phreatobacteraceae</taxon>
        <taxon>Candidatus Raskinella</taxon>
    </lineage>
</organism>
<dbReference type="Gene3D" id="3.40.50.1370">
    <property type="entry name" value="Aspartate/ornithine carbamoyltransferase"/>
    <property type="match status" value="2"/>
</dbReference>
<dbReference type="UniPathway" id="UPA00070">
    <property type="reaction ID" value="UER00116"/>
</dbReference>
<dbReference type="AlphaFoldDB" id="A0A1W9I4M1"/>
<dbReference type="PANTHER" id="PTHR45753">
    <property type="entry name" value="ORNITHINE CARBAMOYLTRANSFERASE, MITOCHONDRIAL"/>
    <property type="match status" value="1"/>
</dbReference>
<feature type="binding site" evidence="8">
    <location>
        <position position="113"/>
    </location>
    <ligand>
        <name>carbamoyl phosphate</name>
        <dbReference type="ChEBI" id="CHEBI:58228"/>
    </ligand>
</feature>
<dbReference type="EMBL" id="LWDL01000001">
    <property type="protein sequence ID" value="OQW54676.1"/>
    <property type="molecule type" value="Genomic_DNA"/>
</dbReference>
<feature type="binding site" evidence="8">
    <location>
        <position position="141"/>
    </location>
    <ligand>
        <name>carbamoyl phosphate</name>
        <dbReference type="ChEBI" id="CHEBI:58228"/>
    </ligand>
</feature>
<protein>
    <recommendedName>
        <fullName evidence="8">Aspartate carbamoyltransferase</fullName>
        <ecNumber evidence="8">2.1.3.2</ecNumber>
    </recommendedName>
    <alternativeName>
        <fullName evidence="8">Aspartate transcarbamylase</fullName>
        <shortName evidence="8">ATCase</shortName>
    </alternativeName>
</protein>
<dbReference type="InterPro" id="IPR006130">
    <property type="entry name" value="Asp/Orn_carbamoylTrfase"/>
</dbReference>
<comment type="function">
    <text evidence="6 8">Catalyzes the condensation of carbamoyl phosphate and aspartate to form carbamoyl aspartate and inorganic phosphate, the committed step in the de novo pyrimidine nucleotide biosynthesis pathway.</text>
</comment>
<comment type="similarity">
    <text evidence="3 8">Belongs to the aspartate/ornithine carbamoyltransferase superfamily. ATCase family.</text>
</comment>
<evidence type="ECO:0000256" key="1">
    <source>
        <dbReference type="ARBA" id="ARBA00003822"/>
    </source>
</evidence>
<comment type="function">
    <text evidence="1">Reversibly catalyzes the transfer of the carbamoyl group from carbamoyl phosphate (CP) to the N(epsilon) atom of ornithine (ORN) to produce L-citrulline.</text>
</comment>
<evidence type="ECO:0000256" key="3">
    <source>
        <dbReference type="ARBA" id="ARBA00008896"/>
    </source>
</evidence>